<feature type="compositionally biased region" description="Polar residues" evidence="2">
    <location>
        <begin position="26"/>
        <end position="37"/>
    </location>
</feature>
<name>A0A8J4H2E0_9BACL</name>
<gene>
    <name evidence="5" type="primary">prsA</name>
    <name evidence="5" type="ORF">XYCOK13_09660</name>
</gene>
<protein>
    <submittedName>
        <fullName evidence="5">Peptidyl-prolyl cis-trans isomerase</fullName>
    </submittedName>
</protein>
<feature type="compositionally biased region" description="Basic and acidic residues" evidence="2">
    <location>
        <begin position="1"/>
        <end position="10"/>
    </location>
</feature>
<proteinExistence type="predicted"/>
<dbReference type="PANTHER" id="PTHR47245:SF2">
    <property type="entry name" value="PEPTIDYL-PROLYL CIS-TRANS ISOMERASE HP_0175-RELATED"/>
    <property type="match status" value="1"/>
</dbReference>
<sequence>MSDKLSREQEEQANAAQEEHKEQDDVNQPQPSGSGEQESPDSQEQEASADQAFREQGKASHWLSNSGLPWTLCGLLALTILVLIIYMKPFGHPQAVAKVNDEPITKDQMYEAVIGQFGPQGVDQVIEQLITEELIRQAAEDKGVAVTEEDLEAELAELREQFPSEEQFQATLEQVGLTEEELKEQMRPQVLLDKMLAPEIQVTEAQVSELFEQRKQELTDPEMIRASHILVDNRDEAEQLLGELQEGADFAALAAEHSTDGSASRGGDLGYFGRGDMVQPFEEAAFALNEGELSEIVESQFGFHLILATDVPRNWTLENKKEELQLELEQQQLGQKRTEWLAGSRDEAKIEKLY</sequence>
<feature type="transmembrane region" description="Helical" evidence="3">
    <location>
        <begin position="67"/>
        <end position="86"/>
    </location>
</feature>
<keyword evidence="1" id="KW-0697">Rotamase</keyword>
<dbReference type="InterPro" id="IPR027304">
    <property type="entry name" value="Trigger_fact/SurA_dom_sf"/>
</dbReference>
<dbReference type="Gene3D" id="3.10.50.40">
    <property type="match status" value="1"/>
</dbReference>
<dbReference type="InterPro" id="IPR023058">
    <property type="entry name" value="PPIase_PpiC_CS"/>
</dbReference>
<dbReference type="Pfam" id="PF13616">
    <property type="entry name" value="Rotamase_3"/>
    <property type="match status" value="1"/>
</dbReference>
<dbReference type="PANTHER" id="PTHR47245">
    <property type="entry name" value="PEPTIDYLPROLYL ISOMERASE"/>
    <property type="match status" value="1"/>
</dbReference>
<feature type="domain" description="PpiC" evidence="4">
    <location>
        <begin position="221"/>
        <end position="310"/>
    </location>
</feature>
<feature type="region of interest" description="Disordered" evidence="2">
    <location>
        <begin position="1"/>
        <end position="56"/>
    </location>
</feature>
<keyword evidence="1 5" id="KW-0413">Isomerase</keyword>
<dbReference type="EMBL" id="BOVK01000013">
    <property type="protein sequence ID" value="GIQ68142.1"/>
    <property type="molecule type" value="Genomic_DNA"/>
</dbReference>
<dbReference type="PROSITE" id="PS01096">
    <property type="entry name" value="PPIC_PPIASE_1"/>
    <property type="match status" value="1"/>
</dbReference>
<dbReference type="InterPro" id="IPR046357">
    <property type="entry name" value="PPIase_dom_sf"/>
</dbReference>
<dbReference type="SUPFAM" id="SSF109998">
    <property type="entry name" value="Triger factor/SurA peptide-binding domain-like"/>
    <property type="match status" value="1"/>
</dbReference>
<keyword evidence="6" id="KW-1185">Reference proteome</keyword>
<dbReference type="Proteomes" id="UP000677918">
    <property type="component" value="Unassembled WGS sequence"/>
</dbReference>
<evidence type="ECO:0000313" key="6">
    <source>
        <dbReference type="Proteomes" id="UP000677918"/>
    </source>
</evidence>
<comment type="caution">
    <text evidence="5">The sequence shown here is derived from an EMBL/GenBank/DDBJ whole genome shotgun (WGS) entry which is preliminary data.</text>
</comment>
<evidence type="ECO:0000313" key="5">
    <source>
        <dbReference type="EMBL" id="GIQ68142.1"/>
    </source>
</evidence>
<dbReference type="PROSITE" id="PS50198">
    <property type="entry name" value="PPIC_PPIASE_2"/>
    <property type="match status" value="1"/>
</dbReference>
<evidence type="ECO:0000259" key="4">
    <source>
        <dbReference type="PROSITE" id="PS50198"/>
    </source>
</evidence>
<dbReference type="Gene3D" id="1.10.4030.10">
    <property type="entry name" value="Porin chaperone SurA, peptide-binding domain"/>
    <property type="match status" value="1"/>
</dbReference>
<dbReference type="RefSeq" id="WP_213410756.1">
    <property type="nucleotide sequence ID" value="NZ_BOVK01000013.1"/>
</dbReference>
<dbReference type="InterPro" id="IPR050245">
    <property type="entry name" value="PrsA_foldase"/>
</dbReference>
<evidence type="ECO:0000256" key="3">
    <source>
        <dbReference type="SAM" id="Phobius"/>
    </source>
</evidence>
<evidence type="ECO:0000256" key="1">
    <source>
        <dbReference type="PROSITE-ProRule" id="PRU00278"/>
    </source>
</evidence>
<keyword evidence="3" id="KW-0812">Transmembrane</keyword>
<dbReference type="Pfam" id="PF13624">
    <property type="entry name" value="SurA_N_3"/>
    <property type="match status" value="1"/>
</dbReference>
<keyword evidence="3" id="KW-1133">Transmembrane helix</keyword>
<reference evidence="5" key="1">
    <citation type="submission" date="2021-04" db="EMBL/GenBank/DDBJ databases">
        <title>Draft genome sequence of Xylanibacillus composti strain K13.</title>
        <authorList>
            <person name="Uke A."/>
            <person name="Chhe C."/>
            <person name="Baramee S."/>
            <person name="Kosugi A."/>
        </authorList>
    </citation>
    <scope>NUCLEOTIDE SEQUENCE</scope>
    <source>
        <strain evidence="5">K13</strain>
    </source>
</reference>
<accession>A0A8J4H2E0</accession>
<keyword evidence="3" id="KW-0472">Membrane</keyword>
<dbReference type="InterPro" id="IPR000297">
    <property type="entry name" value="PPIase_PpiC"/>
</dbReference>
<dbReference type="GO" id="GO:0003755">
    <property type="term" value="F:peptidyl-prolyl cis-trans isomerase activity"/>
    <property type="evidence" value="ECO:0007669"/>
    <property type="project" value="UniProtKB-KW"/>
</dbReference>
<organism evidence="5 6">
    <name type="scientific">Xylanibacillus composti</name>
    <dbReference type="NCBI Taxonomy" id="1572762"/>
    <lineage>
        <taxon>Bacteria</taxon>
        <taxon>Bacillati</taxon>
        <taxon>Bacillota</taxon>
        <taxon>Bacilli</taxon>
        <taxon>Bacillales</taxon>
        <taxon>Paenibacillaceae</taxon>
        <taxon>Xylanibacillus</taxon>
    </lineage>
</organism>
<dbReference type="SUPFAM" id="SSF54534">
    <property type="entry name" value="FKBP-like"/>
    <property type="match status" value="1"/>
</dbReference>
<dbReference type="AlphaFoldDB" id="A0A8J4H2E0"/>
<evidence type="ECO:0000256" key="2">
    <source>
        <dbReference type="SAM" id="MobiDB-lite"/>
    </source>
</evidence>